<dbReference type="PANTHER" id="PTHR42951">
    <property type="entry name" value="METALLO-BETA-LACTAMASE DOMAIN-CONTAINING"/>
    <property type="match status" value="1"/>
</dbReference>
<dbReference type="Gene3D" id="3.60.15.10">
    <property type="entry name" value="Ribonuclease Z/Hydroxyacylglutathione hydrolase-like"/>
    <property type="match status" value="1"/>
</dbReference>
<sequence>MKQNITRCILFSFFLCLSLVSCSTKNHTDILESAIDGVGGREALSNLNGFSIKSERDEYIMGQGPEAGHGLMRLSAPDVTVSHDLNQQGIRIDLVTNLAARAGGYIKRESTTLLVGNAGYLSEDDLFGIVPERDKPLSPDKAAAAIKTERLLNPHILLKELMDQPDLLTGQQEGGNINGHRYSEDEVLPVTIDRIRQTGKRTLIATQNWLENSQGTTFHDLMVQKVEIDSDWFKRWQESVEIDEVGHLKLVIKNDIYPITLFINPDSGRIVKLKTMEWDVVYGDLELEVTFNDWRKVDGIDFPMLVKVSQGGAPRLEVRRSLVKVNSSLDEHYFSPPVGVVYQHDEEAAVRGKYLSQTIRMFTLAGAARPKLGSIQLEPGVDLLYALPIDGIYTMVVEQEQGVVVIEPGMNDLKGEEIIRWIGERYPGKPVTHLVVSHHHNDHGGGIRPYVANGTTLVVHDTATGFYQGQVNRPKSKVLMDALDRNPRPADIIGVAEGEFYTIEDPTQSVTVYPVLGGHTDDMVVAVLEKQSMLYAGDLYVSGIARDLRSGTKRAPNVLPFHSAVALDETIRAYNLDVPILIGSHDRQSVTYQDLVNYIND</sequence>
<gene>
    <name evidence="2" type="ORF">METZ01_LOCUS49360</name>
</gene>
<evidence type="ECO:0000313" key="2">
    <source>
        <dbReference type="EMBL" id="SUZ96506.1"/>
    </source>
</evidence>
<feature type="domain" description="Metallo-beta-lactamase" evidence="1">
    <location>
        <begin position="391"/>
        <end position="585"/>
    </location>
</feature>
<dbReference type="AlphaFoldDB" id="A0A381RXC6"/>
<dbReference type="InterPro" id="IPR036866">
    <property type="entry name" value="RibonucZ/Hydroxyglut_hydro"/>
</dbReference>
<reference evidence="2" key="1">
    <citation type="submission" date="2018-05" db="EMBL/GenBank/DDBJ databases">
        <authorList>
            <person name="Lanie J.A."/>
            <person name="Ng W.-L."/>
            <person name="Kazmierczak K.M."/>
            <person name="Andrzejewski T.M."/>
            <person name="Davidsen T.M."/>
            <person name="Wayne K.J."/>
            <person name="Tettelin H."/>
            <person name="Glass J.I."/>
            <person name="Rusch D."/>
            <person name="Podicherti R."/>
            <person name="Tsui H.-C.T."/>
            <person name="Winkler M.E."/>
        </authorList>
    </citation>
    <scope>NUCLEOTIDE SEQUENCE</scope>
</reference>
<dbReference type="EMBL" id="UINC01002422">
    <property type="protein sequence ID" value="SUZ96506.1"/>
    <property type="molecule type" value="Genomic_DNA"/>
</dbReference>
<dbReference type="PROSITE" id="PS51257">
    <property type="entry name" value="PROKAR_LIPOPROTEIN"/>
    <property type="match status" value="1"/>
</dbReference>
<protein>
    <recommendedName>
        <fullName evidence="1">Metallo-beta-lactamase domain-containing protein</fullName>
    </recommendedName>
</protein>
<name>A0A381RXC6_9ZZZZ</name>
<accession>A0A381RXC6</accession>
<proteinExistence type="predicted"/>
<dbReference type="SUPFAM" id="SSF56281">
    <property type="entry name" value="Metallo-hydrolase/oxidoreductase"/>
    <property type="match status" value="1"/>
</dbReference>
<organism evidence="2">
    <name type="scientific">marine metagenome</name>
    <dbReference type="NCBI Taxonomy" id="408172"/>
    <lineage>
        <taxon>unclassified sequences</taxon>
        <taxon>metagenomes</taxon>
        <taxon>ecological metagenomes</taxon>
    </lineage>
</organism>
<dbReference type="InterPro" id="IPR050855">
    <property type="entry name" value="NDM-1-like"/>
</dbReference>
<evidence type="ECO:0000259" key="1">
    <source>
        <dbReference type="SMART" id="SM00849"/>
    </source>
</evidence>
<dbReference type="SMART" id="SM00849">
    <property type="entry name" value="Lactamase_B"/>
    <property type="match status" value="1"/>
</dbReference>
<dbReference type="Pfam" id="PF00753">
    <property type="entry name" value="Lactamase_B"/>
    <property type="match status" value="1"/>
</dbReference>
<dbReference type="InterPro" id="IPR001279">
    <property type="entry name" value="Metallo-B-lactamas"/>
</dbReference>